<dbReference type="GO" id="GO:0003746">
    <property type="term" value="F:translation elongation factor activity"/>
    <property type="evidence" value="ECO:0007669"/>
    <property type="project" value="UniProtKB-KW"/>
</dbReference>
<dbReference type="AlphaFoldDB" id="A0A2M8L717"/>
<dbReference type="InterPro" id="IPR006359">
    <property type="entry name" value="Tscrpt_elong_fac_GreA"/>
</dbReference>
<keyword evidence="4 8" id="KW-0238">DNA-binding</keyword>
<keyword evidence="12" id="KW-0648">Protein biosynthesis</keyword>
<dbReference type="GO" id="GO:0032784">
    <property type="term" value="P:regulation of DNA-templated transcription elongation"/>
    <property type="evidence" value="ECO:0007669"/>
    <property type="project" value="UniProtKB-UniRule"/>
</dbReference>
<dbReference type="GO" id="GO:0003677">
    <property type="term" value="F:DNA binding"/>
    <property type="evidence" value="ECO:0007669"/>
    <property type="project" value="UniProtKB-UniRule"/>
</dbReference>
<dbReference type="SUPFAM" id="SSF46557">
    <property type="entry name" value="GreA transcript cleavage protein, N-terminal domain"/>
    <property type="match status" value="1"/>
</dbReference>
<comment type="caution">
    <text evidence="12">The sequence shown here is derived from an EMBL/GenBank/DDBJ whole genome shotgun (WGS) entry which is preliminary data.</text>
</comment>
<dbReference type="SUPFAM" id="SSF54534">
    <property type="entry name" value="FKBP-like"/>
    <property type="match status" value="1"/>
</dbReference>
<keyword evidence="12" id="KW-0251">Elongation factor</keyword>
<evidence type="ECO:0000313" key="13">
    <source>
        <dbReference type="Proteomes" id="UP000231579"/>
    </source>
</evidence>
<evidence type="ECO:0000256" key="3">
    <source>
        <dbReference type="ARBA" id="ARBA00023015"/>
    </source>
</evidence>
<dbReference type="FunFam" id="3.10.50.30:FF:000001">
    <property type="entry name" value="Transcription elongation factor GreA"/>
    <property type="match status" value="1"/>
</dbReference>
<evidence type="ECO:0000256" key="2">
    <source>
        <dbReference type="ARBA" id="ARBA00013729"/>
    </source>
</evidence>
<evidence type="ECO:0000256" key="5">
    <source>
        <dbReference type="ARBA" id="ARBA00023163"/>
    </source>
</evidence>
<dbReference type="GO" id="GO:0070063">
    <property type="term" value="F:RNA polymerase binding"/>
    <property type="evidence" value="ECO:0007669"/>
    <property type="project" value="InterPro"/>
</dbReference>
<dbReference type="InterPro" id="IPR028624">
    <property type="entry name" value="Tscrpt_elong_fac_GreA/B"/>
</dbReference>
<dbReference type="InterPro" id="IPR023459">
    <property type="entry name" value="Tscrpt_elong_fac_GreA/B_fam"/>
</dbReference>
<dbReference type="FunFam" id="1.10.287.180:FF:000001">
    <property type="entry name" value="Transcription elongation factor GreA"/>
    <property type="match status" value="1"/>
</dbReference>
<evidence type="ECO:0000256" key="1">
    <source>
        <dbReference type="ARBA" id="ARBA00008213"/>
    </source>
</evidence>
<dbReference type="PROSITE" id="PS00830">
    <property type="entry name" value="GREAB_2"/>
    <property type="match status" value="1"/>
</dbReference>
<dbReference type="InterPro" id="IPR036953">
    <property type="entry name" value="GreA/GreB_C_sf"/>
</dbReference>
<evidence type="ECO:0000256" key="9">
    <source>
        <dbReference type="RuleBase" id="RU000556"/>
    </source>
</evidence>
<dbReference type="PANTHER" id="PTHR30437">
    <property type="entry name" value="TRANSCRIPTION ELONGATION FACTOR GREA"/>
    <property type="match status" value="1"/>
</dbReference>
<feature type="domain" description="Transcription elongation factor GreA/GreB C-terminal" evidence="10">
    <location>
        <begin position="88"/>
        <end position="157"/>
    </location>
</feature>
<accession>A0A2M8L717</accession>
<name>A0A2M8L717_9BACT</name>
<dbReference type="Proteomes" id="UP000231579">
    <property type="component" value="Unassembled WGS sequence"/>
</dbReference>
<dbReference type="Gene3D" id="3.10.50.30">
    <property type="entry name" value="Transcription elongation factor, GreA/GreB, C-terminal domain"/>
    <property type="match status" value="1"/>
</dbReference>
<dbReference type="PANTHER" id="PTHR30437:SF4">
    <property type="entry name" value="TRANSCRIPTION ELONGATION FACTOR GREA"/>
    <property type="match status" value="1"/>
</dbReference>
<dbReference type="InterPro" id="IPR036805">
    <property type="entry name" value="Tscrpt_elong_fac_GreA/B_N_sf"/>
</dbReference>
<dbReference type="NCBIfam" id="NF001263">
    <property type="entry name" value="PRK00226.1-4"/>
    <property type="match status" value="1"/>
</dbReference>
<keyword evidence="3 8" id="KW-0805">Transcription regulation</keyword>
<evidence type="ECO:0000256" key="7">
    <source>
        <dbReference type="ARBA" id="ARBA00030776"/>
    </source>
</evidence>
<feature type="domain" description="Transcription elongation factor GreA/GreB N-terminal" evidence="11">
    <location>
        <begin position="8"/>
        <end position="78"/>
    </location>
</feature>
<comment type="similarity">
    <text evidence="1 8 9">Belongs to the GreA/GreB family.</text>
</comment>
<dbReference type="EMBL" id="PFEM01000032">
    <property type="protein sequence ID" value="PJE69978.1"/>
    <property type="molecule type" value="Genomic_DNA"/>
</dbReference>
<keyword evidence="5 8" id="KW-0804">Transcription</keyword>
<evidence type="ECO:0000313" key="12">
    <source>
        <dbReference type="EMBL" id="PJE69978.1"/>
    </source>
</evidence>
<dbReference type="Gene3D" id="1.10.287.180">
    <property type="entry name" value="Transcription elongation factor, GreA/GreB, N-terminal domain"/>
    <property type="match status" value="1"/>
</dbReference>
<dbReference type="InterPro" id="IPR022691">
    <property type="entry name" value="Tscrpt_elong_fac_GreA/B_N"/>
</dbReference>
<evidence type="ECO:0000259" key="11">
    <source>
        <dbReference type="Pfam" id="PF03449"/>
    </source>
</evidence>
<sequence length="158" mass="17601">MPQDNDKIQITQEGFDGIKQEYDRLVATKRPQVVERLADARREGDLSENSEYQQARQELSFVDGRLTELEEMISRAQVVAARHDQCVQVALGCQVTVASSDGQEQVFHLVGQWEADPAAQKISAESPLGKSLLGKKIGDQVEVEVPAGRIHYQVLKID</sequence>
<dbReference type="HAMAP" id="MF_00105">
    <property type="entry name" value="GreA_GreB"/>
    <property type="match status" value="1"/>
</dbReference>
<organism evidence="12 13">
    <name type="scientific">Candidatus Shapirobacteria bacterium CG10_big_fil_rev_8_21_14_0_10_48_15</name>
    <dbReference type="NCBI Taxonomy" id="1974484"/>
    <lineage>
        <taxon>Bacteria</taxon>
        <taxon>Candidatus Shapironibacteriota</taxon>
    </lineage>
</organism>
<evidence type="ECO:0000259" key="10">
    <source>
        <dbReference type="Pfam" id="PF01272"/>
    </source>
</evidence>
<dbReference type="InterPro" id="IPR018151">
    <property type="entry name" value="TF_GreA/GreB_CS"/>
</dbReference>
<dbReference type="GO" id="GO:0006354">
    <property type="term" value="P:DNA-templated transcription elongation"/>
    <property type="evidence" value="ECO:0007669"/>
    <property type="project" value="TreeGrafter"/>
</dbReference>
<evidence type="ECO:0000256" key="8">
    <source>
        <dbReference type="HAMAP-Rule" id="MF_00105"/>
    </source>
</evidence>
<evidence type="ECO:0000256" key="6">
    <source>
        <dbReference type="ARBA" id="ARBA00024916"/>
    </source>
</evidence>
<evidence type="ECO:0000256" key="4">
    <source>
        <dbReference type="ARBA" id="ARBA00023125"/>
    </source>
</evidence>
<dbReference type="Pfam" id="PF03449">
    <property type="entry name" value="GreA_GreB_N"/>
    <property type="match status" value="1"/>
</dbReference>
<proteinExistence type="inferred from homology"/>
<protein>
    <recommendedName>
        <fullName evidence="2 8">Transcription elongation factor GreA</fullName>
    </recommendedName>
    <alternativeName>
        <fullName evidence="7 8">Transcript cleavage factor GreA</fullName>
    </alternativeName>
</protein>
<dbReference type="Pfam" id="PF01272">
    <property type="entry name" value="GreA_GreB"/>
    <property type="match status" value="1"/>
</dbReference>
<dbReference type="InterPro" id="IPR001437">
    <property type="entry name" value="Tscrpt_elong_fac_GreA/B_C"/>
</dbReference>
<gene>
    <name evidence="8" type="primary">greA</name>
    <name evidence="12" type="ORF">COU97_02230</name>
</gene>
<reference evidence="13" key="1">
    <citation type="submission" date="2017-09" db="EMBL/GenBank/DDBJ databases">
        <title>Depth-based differentiation of microbial function through sediment-hosted aquifers and enrichment of novel symbionts in the deep terrestrial subsurface.</title>
        <authorList>
            <person name="Probst A.J."/>
            <person name="Ladd B."/>
            <person name="Jarett J.K."/>
            <person name="Geller-Mcgrath D.E."/>
            <person name="Sieber C.M.K."/>
            <person name="Emerson J.B."/>
            <person name="Anantharaman K."/>
            <person name="Thomas B.C."/>
            <person name="Malmstrom R."/>
            <person name="Stieglmeier M."/>
            <person name="Klingl A."/>
            <person name="Woyke T."/>
            <person name="Ryan C.M."/>
            <person name="Banfield J.F."/>
        </authorList>
    </citation>
    <scope>NUCLEOTIDE SEQUENCE [LARGE SCALE GENOMIC DNA]</scope>
</reference>
<comment type="function">
    <text evidence="6 8 9">Necessary for efficient RNA polymerase transcription elongation past template-encoded arresting sites. The arresting sites in DNA have the property of trapping a certain fraction of elongating RNA polymerases that pass through, resulting in locked ternary complexes. Cleavage of the nascent transcript by cleavage factors such as GreA or GreB allows the resumption of elongation from the new 3'terminus. GreA releases sequences of 2 to 3 nucleotides.</text>
</comment>
<dbReference type="NCBIfam" id="TIGR01462">
    <property type="entry name" value="greA"/>
    <property type="match status" value="1"/>
</dbReference>
<dbReference type="PIRSF" id="PIRSF006092">
    <property type="entry name" value="GreA_GreB"/>
    <property type="match status" value="1"/>
</dbReference>